<name>A0A5C6C8G0_9BACT</name>
<comment type="caution">
    <text evidence="1">The sequence shown here is derived from an EMBL/GenBank/DDBJ whole genome shotgun (WGS) entry which is preliminary data.</text>
</comment>
<accession>A0A5C6C8G0</accession>
<reference evidence="1 2" key="1">
    <citation type="submission" date="2019-02" db="EMBL/GenBank/DDBJ databases">
        <title>Deep-cultivation of Planctomycetes and their phenomic and genomic characterization uncovers novel biology.</title>
        <authorList>
            <person name="Wiegand S."/>
            <person name="Jogler M."/>
            <person name="Boedeker C."/>
            <person name="Pinto D."/>
            <person name="Vollmers J."/>
            <person name="Rivas-Marin E."/>
            <person name="Kohn T."/>
            <person name="Peeters S.H."/>
            <person name="Heuer A."/>
            <person name="Rast P."/>
            <person name="Oberbeckmann S."/>
            <person name="Bunk B."/>
            <person name="Jeske O."/>
            <person name="Meyerdierks A."/>
            <person name="Storesund J.E."/>
            <person name="Kallscheuer N."/>
            <person name="Luecker S."/>
            <person name="Lage O.M."/>
            <person name="Pohl T."/>
            <person name="Merkel B.J."/>
            <person name="Hornburger P."/>
            <person name="Mueller R.-W."/>
            <person name="Bruemmer F."/>
            <person name="Labrenz M."/>
            <person name="Spormann A.M."/>
            <person name="Op Den Camp H."/>
            <person name="Overmann J."/>
            <person name="Amann R."/>
            <person name="Jetten M.S.M."/>
            <person name="Mascher T."/>
            <person name="Medema M.H."/>
            <person name="Devos D.P."/>
            <person name="Kaster A.-K."/>
            <person name="Ovreas L."/>
            <person name="Rohde M."/>
            <person name="Galperin M.Y."/>
            <person name="Jogler C."/>
        </authorList>
    </citation>
    <scope>NUCLEOTIDE SEQUENCE [LARGE SCALE GENOMIC DNA]</scope>
    <source>
        <strain evidence="1 2">Pla144</strain>
    </source>
</reference>
<dbReference type="OrthoDB" id="285182at2"/>
<dbReference type="AlphaFoldDB" id="A0A5C6C8G0"/>
<proteinExistence type="predicted"/>
<gene>
    <name evidence="1" type="ORF">Pla144_49740</name>
</gene>
<evidence type="ECO:0000313" key="2">
    <source>
        <dbReference type="Proteomes" id="UP000318437"/>
    </source>
</evidence>
<sequence>MTWHAQAGEIVLRGKEADIFRDAILSMCDLIATESRDEESAFGGARVFDHMTRTQQLASLGEVTRYLFHATEECLPLTAWSEATLASILHEIRTSVHLEIEKGGDDKLRQTIREMFEEEWEPIDWNDVCEWDYVLDAYESRFLWDTDFEDDSLSDLPPEQAKLVRELLGITDDYYASISPDLESEWELLHGTKRVWMEIDGTKR</sequence>
<evidence type="ECO:0000313" key="1">
    <source>
        <dbReference type="EMBL" id="TWU20327.1"/>
    </source>
</evidence>
<keyword evidence="2" id="KW-1185">Reference proteome</keyword>
<protein>
    <submittedName>
        <fullName evidence="1">Uncharacterized protein</fullName>
    </submittedName>
</protein>
<organism evidence="1 2">
    <name type="scientific">Bythopirellula polymerisocia</name>
    <dbReference type="NCBI Taxonomy" id="2528003"/>
    <lineage>
        <taxon>Bacteria</taxon>
        <taxon>Pseudomonadati</taxon>
        <taxon>Planctomycetota</taxon>
        <taxon>Planctomycetia</taxon>
        <taxon>Pirellulales</taxon>
        <taxon>Lacipirellulaceae</taxon>
        <taxon>Bythopirellula</taxon>
    </lineage>
</organism>
<dbReference type="Proteomes" id="UP000318437">
    <property type="component" value="Unassembled WGS sequence"/>
</dbReference>
<dbReference type="EMBL" id="SJPS01000016">
    <property type="protein sequence ID" value="TWU20327.1"/>
    <property type="molecule type" value="Genomic_DNA"/>
</dbReference>
<dbReference type="RefSeq" id="WP_146453179.1">
    <property type="nucleotide sequence ID" value="NZ_SJPS01000016.1"/>
</dbReference>